<comment type="caution">
    <text evidence="2">The sequence shown here is derived from an EMBL/GenBank/DDBJ whole genome shotgun (WGS) entry which is preliminary data.</text>
</comment>
<gene>
    <name evidence="2" type="ORF">EPA86_01330</name>
</gene>
<dbReference type="OrthoDB" id="6232895at2"/>
<keyword evidence="3" id="KW-1185">Reference proteome</keyword>
<dbReference type="RefSeq" id="WP_140601123.1">
    <property type="nucleotide sequence ID" value="NZ_SAWY01000002.1"/>
</dbReference>
<evidence type="ECO:0000313" key="3">
    <source>
        <dbReference type="Proteomes" id="UP000315303"/>
    </source>
</evidence>
<protein>
    <submittedName>
        <fullName evidence="2">Uncharacterized protein</fullName>
    </submittedName>
</protein>
<feature type="chain" id="PRO_5021350248" evidence="1">
    <location>
        <begin position="23"/>
        <end position="502"/>
    </location>
</feature>
<dbReference type="CDD" id="cd22554">
    <property type="entry name" value="Slr4-like"/>
    <property type="match status" value="1"/>
</dbReference>
<reference evidence="2 3" key="1">
    <citation type="submission" date="2019-01" db="EMBL/GenBank/DDBJ databases">
        <title>Litorilituus lipolytica sp. nov., isolated from intertidal sand of the Yellow Sea in China.</title>
        <authorList>
            <person name="Liu A."/>
        </authorList>
    </citation>
    <scope>NUCLEOTIDE SEQUENCE [LARGE SCALE GENOMIC DNA]</scope>
    <source>
        <strain evidence="2 3">RZ04</strain>
    </source>
</reference>
<dbReference type="EMBL" id="SAWY01000002">
    <property type="protein sequence ID" value="TPH18966.1"/>
    <property type="molecule type" value="Genomic_DNA"/>
</dbReference>
<sequence>MKTIMKSTLIASAIAATFGVQAAVIDAPANSTYSKQAQTFATASSITTTDLQVTIAAEYSENDTYRFYFENGVGELPTSFASLPSTILVQRGTIGTSDLVTMTLGKLTSPTGDDSEAHYRVTNVDNQFATGTGGLVIAFNQPNPVNPPVANTANLVIDSAAVVSGTTVKLCMETKTGVGAATIEKICSPVATVATQFNAVTIAAGNKLNGEIDVTMLREMFTGLNATAPNYVEANPTLEDTLVIEKAVVNTTGWQTTVTENEVTVVLNGDFTDLTSGQFTSLNALTGPTLNTAATQVTMTYPATFTTDSITFTSTGNGDGTNAELLDQKFTIDSEQDYTCLVSVPGLPTCPTANTGVETLNVMTDAGEWTLNGAQINIPYMPFSDITLPAAQRDLGQVIYITNHSSVDAGSVYVTATNMAGDVVLNNVVVESLGGNEMKKLTGKIIDALINNASVPFTSGKLSIDIVVNAADENISVHSAYKNNAETDRAVVINDQYKGKIN</sequence>
<dbReference type="Pfam" id="PF19526">
    <property type="entry name" value="Slr4"/>
    <property type="match status" value="1"/>
</dbReference>
<name>A0A502L5G0_9GAMM</name>
<accession>A0A502L5G0</accession>
<dbReference type="InterPro" id="IPR045689">
    <property type="entry name" value="Slr4"/>
</dbReference>
<organism evidence="2 3">
    <name type="scientific">Litorilituus lipolyticus</name>
    <dbReference type="NCBI Taxonomy" id="2491017"/>
    <lineage>
        <taxon>Bacteria</taxon>
        <taxon>Pseudomonadati</taxon>
        <taxon>Pseudomonadota</taxon>
        <taxon>Gammaproteobacteria</taxon>
        <taxon>Alteromonadales</taxon>
        <taxon>Colwelliaceae</taxon>
        <taxon>Litorilituus</taxon>
    </lineage>
</organism>
<proteinExistence type="predicted"/>
<keyword evidence="1" id="KW-0732">Signal</keyword>
<dbReference type="Proteomes" id="UP000315303">
    <property type="component" value="Unassembled WGS sequence"/>
</dbReference>
<evidence type="ECO:0000256" key="1">
    <source>
        <dbReference type="SAM" id="SignalP"/>
    </source>
</evidence>
<feature type="signal peptide" evidence="1">
    <location>
        <begin position="1"/>
        <end position="22"/>
    </location>
</feature>
<dbReference type="AlphaFoldDB" id="A0A502L5G0"/>
<evidence type="ECO:0000313" key="2">
    <source>
        <dbReference type="EMBL" id="TPH18966.1"/>
    </source>
</evidence>